<sequence>MRTLSKGLTFFREHIPSVVSDVVAVVFLTIVSLFIISFYFPAQYLNTGYPDWLVHAYRARALSLWGYTSWNHVWSNGINLWQGYQFLPHVLTAVFASVFNVEIPRMMVLVTIVSFVLLRLFLYGMLRILGIGKVPALLSALWSFAIGQYWSGVNEYTLLFGFTLFPLIVLSFIALVRRATYLYVFLSAMTIYIHPIFSFYSILLWVCYLLVSDRKIISLSSIVELAVYMGTTSFFWIPVVTKGAYGFTSTFFTQRSFLNLVIANYEWAGLSATLILLAIVGFIRIFTPLREKHTWANMLTVYAAGMSLLVVIGTHIDLPAFMNVFQYTRGITYIGLSIVIITSTVLDALWKSRNLLIRSVIVFCCVIGVTEGIWFASVHAAPGALSLSDPVREAQTNYPEIHLESNRVWTPDIGTSSYLGANFATFPYSYMSHFESNQIPLRLTTLLLYYPFSEKVPSASIRRMDDYFRATATQYAFFDELSVLSQTLLEHKEYGYTSVGKVELPLASYRIFRTPWVARNAELVDDKTVGMLTRFPTNLKETDVRDQIELDEYIKRFSDLLYQEGNTPLAIRYPNQEELEVVIPQNRASDTVYIAESYSPSWKASLSNVTQTITSVGPNYMSVHLSLPRTDGGTLTLVHRWPIQMYIAAVSVVFIGMGCVGVAVGQKIRRNS</sequence>
<comment type="caution">
    <text evidence="2">The sequence shown here is derived from an EMBL/GenBank/DDBJ whole genome shotgun (WGS) entry which is preliminary data.</text>
</comment>
<evidence type="ECO:0000313" key="3">
    <source>
        <dbReference type="Proteomes" id="UP000176409"/>
    </source>
</evidence>
<evidence type="ECO:0000256" key="1">
    <source>
        <dbReference type="SAM" id="Phobius"/>
    </source>
</evidence>
<feature type="transmembrane region" description="Helical" evidence="1">
    <location>
        <begin position="645"/>
        <end position="665"/>
    </location>
</feature>
<proteinExistence type="predicted"/>
<feature type="transmembrane region" description="Helical" evidence="1">
    <location>
        <begin position="21"/>
        <end position="40"/>
    </location>
</feature>
<feature type="transmembrane region" description="Helical" evidence="1">
    <location>
        <begin position="299"/>
        <end position="318"/>
    </location>
</feature>
<dbReference type="STRING" id="1798396.A2973_03300"/>
<feature type="transmembrane region" description="Helical" evidence="1">
    <location>
        <begin position="330"/>
        <end position="350"/>
    </location>
</feature>
<feature type="transmembrane region" description="Helical" evidence="1">
    <location>
        <begin position="103"/>
        <end position="122"/>
    </location>
</feature>
<name>A0A1F6B1Y9_9BACT</name>
<accession>A0A1F6B1Y9</accession>
<feature type="transmembrane region" description="Helical" evidence="1">
    <location>
        <begin position="156"/>
        <end position="176"/>
    </location>
</feature>
<feature type="transmembrane region" description="Helical" evidence="1">
    <location>
        <begin position="355"/>
        <end position="376"/>
    </location>
</feature>
<feature type="transmembrane region" description="Helical" evidence="1">
    <location>
        <begin position="268"/>
        <end position="287"/>
    </location>
</feature>
<feature type="transmembrane region" description="Helical" evidence="1">
    <location>
        <begin position="217"/>
        <end position="237"/>
    </location>
</feature>
<gene>
    <name evidence="2" type="ORF">A2973_03300</name>
</gene>
<feature type="transmembrane region" description="Helical" evidence="1">
    <location>
        <begin position="134"/>
        <end position="150"/>
    </location>
</feature>
<organism evidence="2 3">
    <name type="scientific">Candidatus Gottesmanbacteria bacterium RIFCSPLOWO2_01_FULL_49_10</name>
    <dbReference type="NCBI Taxonomy" id="1798396"/>
    <lineage>
        <taxon>Bacteria</taxon>
        <taxon>Candidatus Gottesmaniibacteriota</taxon>
    </lineage>
</organism>
<reference evidence="2 3" key="1">
    <citation type="journal article" date="2016" name="Nat. Commun.">
        <title>Thousands of microbial genomes shed light on interconnected biogeochemical processes in an aquifer system.</title>
        <authorList>
            <person name="Anantharaman K."/>
            <person name="Brown C.T."/>
            <person name="Hug L.A."/>
            <person name="Sharon I."/>
            <person name="Castelle C.J."/>
            <person name="Probst A.J."/>
            <person name="Thomas B.C."/>
            <person name="Singh A."/>
            <person name="Wilkins M.J."/>
            <person name="Karaoz U."/>
            <person name="Brodie E.L."/>
            <person name="Williams K.H."/>
            <person name="Hubbard S.S."/>
            <person name="Banfield J.F."/>
        </authorList>
    </citation>
    <scope>NUCLEOTIDE SEQUENCE [LARGE SCALE GENOMIC DNA]</scope>
</reference>
<protein>
    <recommendedName>
        <fullName evidence="4">Membrane protein 6-pyruvoyl-tetrahydropterin synthase-related domain-containing protein</fullName>
    </recommendedName>
</protein>
<keyword evidence="1" id="KW-0472">Membrane</keyword>
<dbReference type="Proteomes" id="UP000176409">
    <property type="component" value="Unassembled WGS sequence"/>
</dbReference>
<keyword evidence="1" id="KW-0812">Transmembrane</keyword>
<evidence type="ECO:0000313" key="2">
    <source>
        <dbReference type="EMBL" id="OGG30742.1"/>
    </source>
</evidence>
<keyword evidence="1" id="KW-1133">Transmembrane helix</keyword>
<evidence type="ECO:0008006" key="4">
    <source>
        <dbReference type="Google" id="ProtNLM"/>
    </source>
</evidence>
<feature type="transmembrane region" description="Helical" evidence="1">
    <location>
        <begin position="183"/>
        <end position="211"/>
    </location>
</feature>
<dbReference type="AlphaFoldDB" id="A0A1F6B1Y9"/>
<dbReference type="EMBL" id="MFJZ01000005">
    <property type="protein sequence ID" value="OGG30742.1"/>
    <property type="molecule type" value="Genomic_DNA"/>
</dbReference>